<feature type="transmembrane region" description="Helical" evidence="3">
    <location>
        <begin position="505"/>
        <end position="523"/>
    </location>
</feature>
<dbReference type="Pfam" id="PF09479">
    <property type="entry name" value="Flg_new"/>
    <property type="match status" value="1"/>
</dbReference>
<dbReference type="GO" id="GO:0030313">
    <property type="term" value="C:cell envelope"/>
    <property type="evidence" value="ECO:0007669"/>
    <property type="project" value="UniProtKB-SubCell"/>
</dbReference>
<gene>
    <name evidence="4" type="ORF">B7R76_04580</name>
</gene>
<dbReference type="InterPro" id="IPR032675">
    <property type="entry name" value="LRR_dom_sf"/>
</dbReference>
<dbReference type="InterPro" id="IPR042229">
    <property type="entry name" value="Listeria/Bacterioides_rpt_sf"/>
</dbReference>
<sequence length="534" mass="58465">MVNIVNLEKFIKCGEARLRSALSAVLSVGIGLATAAFLLNVAPTEVWADDLTWTREDFNITEDGKQIGYRKNIEVPAKDGQPAHTENIIIPGLNARGREKLKKNPHLVIPDGIEIIHEVAFTGHLQGNNEYIPGEPYIEELTLPQSLKVIEYGAFGWNKIRGTVVIPPKVISIHSGAFLSNEIEKVVFQGVLDGKGKLNPNDPDDYYLDGIGEKAFQANKIAEIVVKDNLGKYKFLCRKDDPSAVPFNNQELGIINIELGESYVRPIKVTQESGRHPVMTMEGFKEDGVVTPINNSKYFTRDNSGKLIATKTGQIEGQTMHYDLYNNEYRYVGTWHYAYNILPKSIVCTVTFVNGTNKDYVKVKKNKSISDRSVAGQAMPADPVRPGYVFKAWNTAADGAGTAFDAQSVVTGDMTVFAIFAPAPQPQPVPNPQQPEPNPQHPGGEPSQTHGTPFPPVILQQPGCDAAPKQAEVTKKTAKPSSARGETTVTPQDDLPKTGEAMTQLILPGVLILAGLSLVGVVLRRQTKHLKQEK</sequence>
<dbReference type="Gene3D" id="3.80.10.10">
    <property type="entry name" value="Ribonuclease Inhibitor"/>
    <property type="match status" value="1"/>
</dbReference>
<name>A0A2J8B253_9FIRM</name>
<protein>
    <recommendedName>
        <fullName evidence="6">Repeat protein</fullName>
    </recommendedName>
</protein>
<comment type="caution">
    <text evidence="4">The sequence shown here is derived from an EMBL/GenBank/DDBJ whole genome shotgun (WGS) entry which is preliminary data.</text>
</comment>
<evidence type="ECO:0008006" key="6">
    <source>
        <dbReference type="Google" id="ProtNLM"/>
    </source>
</evidence>
<evidence type="ECO:0000256" key="1">
    <source>
        <dbReference type="ARBA" id="ARBA00004196"/>
    </source>
</evidence>
<proteinExistence type="predicted"/>
<dbReference type="Gene3D" id="2.60.40.4270">
    <property type="entry name" value="Listeria-Bacteroides repeat domain"/>
    <property type="match status" value="1"/>
</dbReference>
<dbReference type="InterPro" id="IPR013378">
    <property type="entry name" value="InlB-like_B-rpt"/>
</dbReference>
<comment type="subcellular location">
    <subcellularLocation>
        <location evidence="1">Cell envelope</location>
    </subcellularLocation>
</comment>
<feature type="compositionally biased region" description="Pro residues" evidence="2">
    <location>
        <begin position="423"/>
        <end position="440"/>
    </location>
</feature>
<evidence type="ECO:0000256" key="3">
    <source>
        <dbReference type="SAM" id="Phobius"/>
    </source>
</evidence>
<evidence type="ECO:0000313" key="5">
    <source>
        <dbReference type="Proteomes" id="UP000236394"/>
    </source>
</evidence>
<organism evidence="4 5">
    <name type="scientific">Mageeibacillus indolicus</name>
    <dbReference type="NCBI Taxonomy" id="884684"/>
    <lineage>
        <taxon>Bacteria</taxon>
        <taxon>Bacillati</taxon>
        <taxon>Bacillota</taxon>
        <taxon>Clostridia</taxon>
        <taxon>Eubacteriales</taxon>
        <taxon>Oscillospiraceae</taxon>
        <taxon>Mageeibacillus</taxon>
    </lineage>
</organism>
<keyword evidence="3" id="KW-0472">Membrane</keyword>
<feature type="region of interest" description="Disordered" evidence="2">
    <location>
        <begin position="422"/>
        <end position="496"/>
    </location>
</feature>
<keyword evidence="3" id="KW-0812">Transmembrane</keyword>
<keyword evidence="3" id="KW-1133">Transmembrane helix</keyword>
<feature type="transmembrane region" description="Helical" evidence="3">
    <location>
        <begin position="21"/>
        <end position="42"/>
    </location>
</feature>
<dbReference type="AlphaFoldDB" id="A0A2J8B253"/>
<dbReference type="Proteomes" id="UP000236394">
    <property type="component" value="Unassembled WGS sequence"/>
</dbReference>
<evidence type="ECO:0000256" key="2">
    <source>
        <dbReference type="SAM" id="MobiDB-lite"/>
    </source>
</evidence>
<accession>A0A2J8B253</accession>
<reference evidence="5" key="1">
    <citation type="submission" date="2017-04" db="EMBL/GenBank/DDBJ databases">
        <authorList>
            <person name="Bumgarner R.E."/>
            <person name="Fredricks D.N."/>
            <person name="Srinivasan S."/>
        </authorList>
    </citation>
    <scope>NUCLEOTIDE SEQUENCE [LARGE SCALE GENOMIC DNA]</scope>
    <source>
        <strain evidence="5">KA00405</strain>
    </source>
</reference>
<dbReference type="EMBL" id="NBZD01000002">
    <property type="protein sequence ID" value="PNH18834.1"/>
    <property type="molecule type" value="Genomic_DNA"/>
</dbReference>
<dbReference type="NCBIfam" id="TIGR02543">
    <property type="entry name" value="List_Bact_rpt"/>
    <property type="match status" value="1"/>
</dbReference>
<evidence type="ECO:0000313" key="4">
    <source>
        <dbReference type="EMBL" id="PNH18834.1"/>
    </source>
</evidence>